<dbReference type="GO" id="GO:0016020">
    <property type="term" value="C:membrane"/>
    <property type="evidence" value="ECO:0007669"/>
    <property type="project" value="UniProtKB-SubCell"/>
</dbReference>
<evidence type="ECO:0000259" key="9">
    <source>
        <dbReference type="Pfam" id="PF03522"/>
    </source>
</evidence>
<dbReference type="PANTHER" id="PTHR11827:SF72">
    <property type="entry name" value="GH08340P"/>
    <property type="match status" value="1"/>
</dbReference>
<feature type="domain" description="SLC12A transporter C-terminal" evidence="9">
    <location>
        <begin position="632"/>
        <end position="742"/>
    </location>
</feature>
<dbReference type="Gene3D" id="1.20.1740.10">
    <property type="entry name" value="Amino acid/polyamine transporter I"/>
    <property type="match status" value="1"/>
</dbReference>
<feature type="transmembrane region" description="Helical" evidence="7">
    <location>
        <begin position="291"/>
        <end position="314"/>
    </location>
</feature>
<accession>A0A7S2K263</accession>
<evidence type="ECO:0000256" key="4">
    <source>
        <dbReference type="ARBA" id="ARBA00022692"/>
    </source>
</evidence>
<evidence type="ECO:0000256" key="7">
    <source>
        <dbReference type="SAM" id="Phobius"/>
    </source>
</evidence>
<keyword evidence="6 7" id="KW-0472">Membrane</keyword>
<comment type="similarity">
    <text evidence="2">Belongs to the SLC12A transporter family.</text>
</comment>
<feature type="transmembrane region" description="Helical" evidence="7">
    <location>
        <begin position="426"/>
        <end position="456"/>
    </location>
</feature>
<reference evidence="10" key="1">
    <citation type="submission" date="2021-01" db="EMBL/GenBank/DDBJ databases">
        <authorList>
            <person name="Corre E."/>
            <person name="Pelletier E."/>
            <person name="Niang G."/>
            <person name="Scheremetjew M."/>
            <person name="Finn R."/>
            <person name="Kale V."/>
            <person name="Holt S."/>
            <person name="Cochrane G."/>
            <person name="Meng A."/>
            <person name="Brown T."/>
            <person name="Cohen L."/>
        </authorList>
    </citation>
    <scope>NUCLEOTIDE SEQUENCE</scope>
    <source>
        <strain evidence="10">B650</strain>
    </source>
</reference>
<evidence type="ECO:0000256" key="6">
    <source>
        <dbReference type="ARBA" id="ARBA00023136"/>
    </source>
</evidence>
<feature type="transmembrane region" description="Helical" evidence="7">
    <location>
        <begin position="384"/>
        <end position="406"/>
    </location>
</feature>
<sequence length="987" mass="107885">MQFYSNTMWVSLYARIHSREILHFEVSYQIFKPISRAHTTLSLSRLCSSLVSGNSSPHTKITLIMSSRSNLIINAEDDRDVTAFDLGVFSTPTARTGIIDTLIKDGRILSQKFKQAIDESTYGGTTCADVEKGTNTGSTESTAKLGTLTGVFLPCLQNILGVILFIRLPFITSQAGCIQTTLIILMCVTSTFLTALSLSAIATNGTIQAGGPYYVISRNLGVEIGGALGLLFYLGTTIASSMYVLGAIEAIQTGFDLSDKFTFDTQVMALALMFLIASIVSVGVKYVNMGAFVFLGVVLVSIFCLTSGVSLFAADVFDGKLSNDDRIFGDNINSNYTEDPDTKQIPNFFSLLALFYPSVTGIMAGSNRSSVLSNPGKSIPTGTIGAIMTTTLIYISVVWLFGSFVSNEALKADKLIVTAVTFPHELIVKIGIIMSSIGAALQCVAGAPRLLAAIAMDETIPFLRPFMPASPTAEPKRAVWLTWFIASLPTLAGNLDFITPIITMFFLLMYAGCNISCFFLSIVKTPNFRPTFKYFHWSTSLFGFIWCIGLALVISWYTAIVAISLCVILYGYIKSQGAVRDWGDVTQGFLYNVASHALTALEDSDDFHAKNWRPQILTILDIDEDGYPCEKHLLSLAAQLKKGNGLNMLLSIVEGSILDPKVNAQIHRATMVLKNEAENQDMHGYVSILPSASNAEETILTAIQNNGLGKLNANTVLMSFPNNWKEGKNAGSFVSMLIGVTNTKKAILLFKGSDSFPDARNIQKEGTIDIWWIVFDGGLLLLIPFLLSKSKTWKRGATLRLFAVITEPTENKNDLETAIHEHLKSVRISASVTIIDLSSTEISIATAMRDDQPEDRCEAESPKSNVTMVEIMLSPKKTKEIRMIKDRTVEEVFAEIASPSKRKIDSKSRLTAATEEPHESRMRAATTFNNALKMNSSSSKLVVLNLPLMRSFNNPEEYMNYTEKLCDGIENVLLVRGSGAEVITTCG</sequence>
<evidence type="ECO:0000256" key="3">
    <source>
        <dbReference type="ARBA" id="ARBA00022448"/>
    </source>
</evidence>
<evidence type="ECO:0000313" key="10">
    <source>
        <dbReference type="EMBL" id="CAD9564211.1"/>
    </source>
</evidence>
<dbReference type="Pfam" id="PF03522">
    <property type="entry name" value="SLC12"/>
    <property type="match status" value="2"/>
</dbReference>
<evidence type="ECO:0008006" key="11">
    <source>
        <dbReference type="Google" id="ProtNLM"/>
    </source>
</evidence>
<feature type="transmembrane region" description="Helical" evidence="7">
    <location>
        <begin position="544"/>
        <end position="573"/>
    </location>
</feature>
<proteinExistence type="inferred from homology"/>
<dbReference type="InterPro" id="IPR004841">
    <property type="entry name" value="AA-permease/SLC12A_dom"/>
</dbReference>
<feature type="transmembrane region" description="Helical" evidence="7">
    <location>
        <begin position="151"/>
        <end position="170"/>
    </location>
</feature>
<keyword evidence="4 7" id="KW-0812">Transmembrane</keyword>
<feature type="domain" description="SLC12A transporter C-terminal" evidence="9">
    <location>
        <begin position="761"/>
        <end position="984"/>
    </location>
</feature>
<dbReference type="InterPro" id="IPR018491">
    <property type="entry name" value="SLC12_C"/>
</dbReference>
<evidence type="ECO:0000259" key="8">
    <source>
        <dbReference type="Pfam" id="PF00324"/>
    </source>
</evidence>
<dbReference type="FunFam" id="1.20.1740.10:FF:000013">
    <property type="entry name" value="Solute carrier family 12 member"/>
    <property type="match status" value="1"/>
</dbReference>
<evidence type="ECO:0000256" key="1">
    <source>
        <dbReference type="ARBA" id="ARBA00004141"/>
    </source>
</evidence>
<name>A0A7S2K263_9STRA</name>
<keyword evidence="5 7" id="KW-1133">Transmembrane helix</keyword>
<comment type="subcellular location">
    <subcellularLocation>
        <location evidence="1">Membrane</location>
        <topology evidence="1">Multi-pass membrane protein</topology>
    </subcellularLocation>
</comment>
<dbReference type="EMBL" id="HBGY01007058">
    <property type="protein sequence ID" value="CAD9564211.1"/>
    <property type="molecule type" value="Transcribed_RNA"/>
</dbReference>
<feature type="transmembrane region" description="Helical" evidence="7">
    <location>
        <begin position="501"/>
        <end position="523"/>
    </location>
</feature>
<feature type="transmembrane region" description="Helical" evidence="7">
    <location>
        <begin position="182"/>
        <end position="203"/>
    </location>
</feature>
<dbReference type="Pfam" id="PF00324">
    <property type="entry name" value="AA_permease"/>
    <property type="match status" value="1"/>
</dbReference>
<dbReference type="PANTHER" id="PTHR11827">
    <property type="entry name" value="SOLUTE CARRIER FAMILY 12, CATION COTRANSPORTERS"/>
    <property type="match status" value="1"/>
</dbReference>
<evidence type="ECO:0000256" key="2">
    <source>
        <dbReference type="ARBA" id="ARBA00010593"/>
    </source>
</evidence>
<keyword evidence="3" id="KW-0813">Transport</keyword>
<dbReference type="GO" id="GO:0015377">
    <property type="term" value="F:chloride:monoatomic cation symporter activity"/>
    <property type="evidence" value="ECO:0007669"/>
    <property type="project" value="InterPro"/>
</dbReference>
<protein>
    <recommendedName>
        <fullName evidence="11">Amino acid permease/ SLC12A domain-containing protein</fullName>
    </recommendedName>
</protein>
<feature type="transmembrane region" description="Helical" evidence="7">
    <location>
        <begin position="224"/>
        <end position="245"/>
    </location>
</feature>
<dbReference type="AlphaFoldDB" id="A0A7S2K263"/>
<feature type="transmembrane region" description="Helical" evidence="7">
    <location>
        <begin position="265"/>
        <end position="284"/>
    </location>
</feature>
<dbReference type="InterPro" id="IPR004842">
    <property type="entry name" value="SLC12A_fam"/>
</dbReference>
<organism evidence="10">
    <name type="scientific">Leptocylindrus danicus</name>
    <dbReference type="NCBI Taxonomy" id="163516"/>
    <lineage>
        <taxon>Eukaryota</taxon>
        <taxon>Sar</taxon>
        <taxon>Stramenopiles</taxon>
        <taxon>Ochrophyta</taxon>
        <taxon>Bacillariophyta</taxon>
        <taxon>Coscinodiscophyceae</taxon>
        <taxon>Chaetocerotophycidae</taxon>
        <taxon>Leptocylindrales</taxon>
        <taxon>Leptocylindraceae</taxon>
        <taxon>Leptocylindrus</taxon>
    </lineage>
</organism>
<evidence type="ECO:0000256" key="5">
    <source>
        <dbReference type="ARBA" id="ARBA00022989"/>
    </source>
</evidence>
<gene>
    <name evidence="10" type="ORF">LDAN0321_LOCUS4380</name>
</gene>
<feature type="domain" description="Amino acid permease/ SLC12A" evidence="8">
    <location>
        <begin position="150"/>
        <end position="617"/>
    </location>
</feature>